<evidence type="ECO:0000313" key="8">
    <source>
        <dbReference type="EMBL" id="EJD64550.1"/>
    </source>
</evidence>
<dbReference type="InterPro" id="IPR022791">
    <property type="entry name" value="L-PG_synthase/AglD"/>
</dbReference>
<evidence type="ECO:0000256" key="6">
    <source>
        <dbReference type="SAM" id="MobiDB-lite"/>
    </source>
</evidence>
<feature type="transmembrane region" description="Helical" evidence="7">
    <location>
        <begin position="653"/>
        <end position="678"/>
    </location>
</feature>
<feature type="transmembrane region" description="Helical" evidence="7">
    <location>
        <begin position="548"/>
        <end position="565"/>
    </location>
</feature>
<name>J0D3Q0_9BIFI</name>
<evidence type="ECO:0000256" key="4">
    <source>
        <dbReference type="ARBA" id="ARBA00022989"/>
    </source>
</evidence>
<evidence type="ECO:0008006" key="10">
    <source>
        <dbReference type="Google" id="ProtNLM"/>
    </source>
</evidence>
<dbReference type="RefSeq" id="WP_007148108.1">
    <property type="nucleotide sequence ID" value="NZ_AKCI01000001.1"/>
</dbReference>
<feature type="transmembrane region" description="Helical" evidence="7">
    <location>
        <begin position="690"/>
        <end position="710"/>
    </location>
</feature>
<keyword evidence="9" id="KW-1185">Reference proteome</keyword>
<dbReference type="OrthoDB" id="5242664at2"/>
<dbReference type="Pfam" id="PF03706">
    <property type="entry name" value="LPG_synthase_TM"/>
    <property type="match status" value="1"/>
</dbReference>
<keyword evidence="4 7" id="KW-1133">Transmembrane helix</keyword>
<dbReference type="EMBL" id="AGZS01000006">
    <property type="protein sequence ID" value="EJD64550.1"/>
    <property type="molecule type" value="Genomic_DNA"/>
</dbReference>
<comment type="subcellular location">
    <subcellularLocation>
        <location evidence="1">Cell membrane</location>
        <topology evidence="1">Multi-pass membrane protein</topology>
    </subcellularLocation>
</comment>
<evidence type="ECO:0000256" key="3">
    <source>
        <dbReference type="ARBA" id="ARBA00022692"/>
    </source>
</evidence>
<gene>
    <name evidence="8" type="ORF">HMPREF9156_01045</name>
</gene>
<feature type="transmembrane region" description="Helical" evidence="7">
    <location>
        <begin position="166"/>
        <end position="191"/>
    </location>
</feature>
<feature type="transmembrane region" description="Helical" evidence="7">
    <location>
        <begin position="104"/>
        <end position="131"/>
    </location>
</feature>
<keyword evidence="3 7" id="KW-0812">Transmembrane</keyword>
<evidence type="ECO:0000256" key="7">
    <source>
        <dbReference type="SAM" id="Phobius"/>
    </source>
</evidence>
<accession>J0D3Q0</accession>
<feature type="transmembrane region" description="Helical" evidence="7">
    <location>
        <begin position="63"/>
        <end position="84"/>
    </location>
</feature>
<keyword evidence="2" id="KW-1003">Cell membrane</keyword>
<dbReference type="PANTHER" id="PTHR39087:SF2">
    <property type="entry name" value="UPF0104 MEMBRANE PROTEIN MJ1595"/>
    <property type="match status" value="1"/>
</dbReference>
<evidence type="ECO:0000256" key="2">
    <source>
        <dbReference type="ARBA" id="ARBA00022475"/>
    </source>
</evidence>
<reference evidence="8 9" key="1">
    <citation type="submission" date="2012-01" db="EMBL/GenBank/DDBJ databases">
        <title>The Genome Sequence of Scardovia wiggsiae F0424.</title>
        <authorList>
            <consortium name="The Broad Institute Genome Sequencing Platform"/>
            <person name="Earl A."/>
            <person name="Ward D."/>
            <person name="Feldgarden M."/>
            <person name="Gevers D."/>
            <person name="Izard J."/>
            <person name="Ganesan A."/>
            <person name="Baranova O.V."/>
            <person name="Blanton J.M."/>
            <person name="Tanner A.C."/>
            <person name="Mathney J."/>
            <person name="Dewhirst F.E."/>
            <person name="Young S.K."/>
            <person name="Zeng Q."/>
            <person name="Gargeya S."/>
            <person name="Fitzgerald M."/>
            <person name="Haas B."/>
            <person name="Abouelleil A."/>
            <person name="Alvarado L."/>
            <person name="Arachchi H.M."/>
            <person name="Berlin A."/>
            <person name="Chapman S.B."/>
            <person name="Gearin G."/>
            <person name="Goldberg J."/>
            <person name="Griggs A."/>
            <person name="Gujja S."/>
            <person name="Hansen M."/>
            <person name="Heiman D."/>
            <person name="Howarth C."/>
            <person name="Larimer J."/>
            <person name="Lui A."/>
            <person name="MacDonald P.J.P."/>
            <person name="McCowen C."/>
            <person name="Montmayeur A."/>
            <person name="Murphy C."/>
            <person name="Neiman D."/>
            <person name="Pearson M."/>
            <person name="Priest M."/>
            <person name="Roberts A."/>
            <person name="Saif S."/>
            <person name="Shea T."/>
            <person name="Sisk P."/>
            <person name="Stolte C."/>
            <person name="Sykes S."/>
            <person name="Wortman J."/>
            <person name="Nusbaum C."/>
            <person name="Birren B."/>
        </authorList>
    </citation>
    <scope>NUCLEOTIDE SEQUENCE [LARGE SCALE GENOMIC DNA]</scope>
    <source>
        <strain evidence="8 9">F0424</strain>
    </source>
</reference>
<feature type="transmembrane region" description="Helical" evidence="7">
    <location>
        <begin position="750"/>
        <end position="771"/>
    </location>
</feature>
<feature type="transmembrane region" description="Helical" evidence="7">
    <location>
        <begin position="612"/>
        <end position="633"/>
    </location>
</feature>
<comment type="caution">
    <text evidence="8">The sequence shown here is derived from an EMBL/GenBank/DDBJ whole genome shotgun (WGS) entry which is preliminary data.</text>
</comment>
<dbReference type="AlphaFoldDB" id="J0D3Q0"/>
<feature type="transmembrane region" description="Helical" evidence="7">
    <location>
        <begin position="138"/>
        <end position="160"/>
    </location>
</feature>
<evidence type="ECO:0000256" key="1">
    <source>
        <dbReference type="ARBA" id="ARBA00004651"/>
    </source>
</evidence>
<feature type="transmembrane region" description="Helical" evidence="7">
    <location>
        <begin position="805"/>
        <end position="824"/>
    </location>
</feature>
<protein>
    <recommendedName>
        <fullName evidence="10">TIGR00374 family protein</fullName>
    </recommendedName>
</protein>
<dbReference type="HOGENOM" id="CLU_009723_1_0_11"/>
<dbReference type="GO" id="GO:0005886">
    <property type="term" value="C:plasma membrane"/>
    <property type="evidence" value="ECO:0007669"/>
    <property type="project" value="UniProtKB-SubCell"/>
</dbReference>
<dbReference type="STRING" id="857290.HMPREF9156_01045"/>
<dbReference type="NCBIfam" id="TIGR00374">
    <property type="entry name" value="flippase-like domain"/>
    <property type="match status" value="1"/>
</dbReference>
<dbReference type="Proteomes" id="UP000006415">
    <property type="component" value="Unassembled WGS sequence"/>
</dbReference>
<proteinExistence type="predicted"/>
<dbReference type="PANTHER" id="PTHR39087">
    <property type="entry name" value="UPF0104 MEMBRANE PROTEIN MJ1595"/>
    <property type="match status" value="1"/>
</dbReference>
<organism evidence="8 9">
    <name type="scientific">Scardovia wiggsiae F0424</name>
    <dbReference type="NCBI Taxonomy" id="857290"/>
    <lineage>
        <taxon>Bacteria</taxon>
        <taxon>Bacillati</taxon>
        <taxon>Actinomycetota</taxon>
        <taxon>Actinomycetes</taxon>
        <taxon>Bifidobacteriales</taxon>
        <taxon>Bifidobacteriaceae</taxon>
        <taxon>Scardovia</taxon>
    </lineage>
</organism>
<evidence type="ECO:0000256" key="5">
    <source>
        <dbReference type="ARBA" id="ARBA00023136"/>
    </source>
</evidence>
<feature type="region of interest" description="Disordered" evidence="6">
    <location>
        <begin position="1"/>
        <end position="34"/>
    </location>
</feature>
<feature type="transmembrane region" description="Helical" evidence="7">
    <location>
        <begin position="580"/>
        <end position="605"/>
    </location>
</feature>
<sequence length="849" mass="91905">MVSREDKTAKAGSPGFHASDSVSEDSISDIPDNSGLEIMDTVSLPQTRIIDTPPKRVHDLNDLLNCILCIIASLLVLLASMRLQGLARGVENDVRNFGNLIDNWLYAVPLSLLQQLVTVGIIIAVLIQLAFKNEWQQLAVSTFSLILGFAAAYGAARIITLVHDPLLLYQLSSLDGVIPVVFSALAAFLTASGPRKMHQSVKWGWNLTITLGLILIMLSADSLIGVLFAVLIGRAAGLLVRFAAGTLNVGVWGKGVIEALKNVGLKIRTLRSRTYTLERPDTSLRVSRQTASLDDDLTLNSRLYDAVDAQGIHYTVSVLDERRHSAGYLRQLFQWFQMSNLATRHDRTVRVTCHHHLDMLLGLRNTGLSTILPYGVTDAQESGIFVYYKDSQLHECDWGSVTDSDVINSMEYLEKANSRGYTHRRITPANLVRDDGGNLILAGWDNGDFASASTNVSLDRAQLLAAFAVKIGVQRTVSCAAAAWGRDYVYTLVPFIQRAAIPLETRQDPSWSRSALKDLRTRINALIPEEEAENTETITLARFNVRNFVGVVLLVIAAVVVFSQLNPTEMAKAVSSANPWMALLCFALGAVLPWAATSLSLGVFVDKGKRHLAPLFLSQVMQGFTAVTMPAGVGPAFVNLQYLRKAGYKNTPATAIMSAVVAIQVTTTTLLLIIIGIFTGRTTLSGVIPTGTIAIILGIAGFCIALVMAIKPLRKLILSKFIPTIKSYGHELAALITQPKKLLVCASGSVLQNIGLGLAFWCALNAFGYTANPIETTFVFLIANTLGSAVPTPGGLGAIEAALSLAFSGIGVPSSIALSATLLFRVMTYWLRIPLGALAMQWLNKHDLI</sequence>
<evidence type="ECO:0000313" key="9">
    <source>
        <dbReference type="Proteomes" id="UP000006415"/>
    </source>
</evidence>
<dbReference type="eggNOG" id="COG0392">
    <property type="taxonomic scope" value="Bacteria"/>
</dbReference>
<keyword evidence="5 7" id="KW-0472">Membrane</keyword>